<dbReference type="AlphaFoldDB" id="A0AAV3ALH9"/>
<keyword evidence="1" id="KW-0472">Membrane</keyword>
<organism evidence="2 3">
    <name type="scientific">Pyxicephalus adspersus</name>
    <name type="common">African bullfrog</name>
    <dbReference type="NCBI Taxonomy" id="30357"/>
    <lineage>
        <taxon>Eukaryota</taxon>
        <taxon>Metazoa</taxon>
        <taxon>Chordata</taxon>
        <taxon>Craniata</taxon>
        <taxon>Vertebrata</taxon>
        <taxon>Euteleostomi</taxon>
        <taxon>Amphibia</taxon>
        <taxon>Batrachia</taxon>
        <taxon>Anura</taxon>
        <taxon>Neobatrachia</taxon>
        <taxon>Ranoidea</taxon>
        <taxon>Pyxicephalidae</taxon>
        <taxon>Pyxicephalinae</taxon>
        <taxon>Pyxicephalus</taxon>
    </lineage>
</organism>
<keyword evidence="1" id="KW-1133">Transmembrane helix</keyword>
<feature type="transmembrane region" description="Helical" evidence="1">
    <location>
        <begin position="82"/>
        <end position="110"/>
    </location>
</feature>
<reference evidence="2" key="1">
    <citation type="thesis" date="2020" institute="ProQuest LLC" country="789 East Eisenhower Parkway, Ann Arbor, MI, USA">
        <title>Comparative Genomics and Chromosome Evolution.</title>
        <authorList>
            <person name="Mudd A.B."/>
        </authorList>
    </citation>
    <scope>NUCLEOTIDE SEQUENCE</scope>
    <source>
        <strain evidence="2">1538</strain>
        <tissue evidence="2">Blood</tissue>
    </source>
</reference>
<evidence type="ECO:0000256" key="1">
    <source>
        <dbReference type="SAM" id="Phobius"/>
    </source>
</evidence>
<evidence type="ECO:0000313" key="3">
    <source>
        <dbReference type="Proteomes" id="UP001181693"/>
    </source>
</evidence>
<keyword evidence="3" id="KW-1185">Reference proteome</keyword>
<sequence>MQIEAGRTIGSHVEARGVLCLQVAGYQFGNFKAVSLWVRTLEVNLGWLGWRLQMAGYQFKILTVDSHWVSGFRVWKRQVSKLGVLGFLGHWVWCLEVGILQVGGVCGGFVVGSLKVKISFLLCILYVFLFFISVQSL</sequence>
<gene>
    <name evidence="2" type="ORF">GDO54_011542</name>
</gene>
<comment type="caution">
    <text evidence="2">The sequence shown here is derived from an EMBL/GenBank/DDBJ whole genome shotgun (WGS) entry which is preliminary data.</text>
</comment>
<protein>
    <submittedName>
        <fullName evidence="2">Uncharacterized protein</fullName>
    </submittedName>
</protein>
<keyword evidence="1" id="KW-0812">Transmembrane</keyword>
<accession>A0AAV3ALH9</accession>
<feature type="transmembrane region" description="Helical" evidence="1">
    <location>
        <begin position="116"/>
        <end position="134"/>
    </location>
</feature>
<proteinExistence type="predicted"/>
<dbReference type="Proteomes" id="UP001181693">
    <property type="component" value="Unassembled WGS sequence"/>
</dbReference>
<evidence type="ECO:0000313" key="2">
    <source>
        <dbReference type="EMBL" id="DBA27384.1"/>
    </source>
</evidence>
<dbReference type="EMBL" id="DYDO01000004">
    <property type="protein sequence ID" value="DBA27384.1"/>
    <property type="molecule type" value="Genomic_DNA"/>
</dbReference>
<name>A0AAV3ALH9_PYXAD</name>